<name>A0A563UAM4_9SPHI</name>
<dbReference type="EMBL" id="VOEI01000001">
    <property type="protein sequence ID" value="TWR28432.1"/>
    <property type="molecule type" value="Genomic_DNA"/>
</dbReference>
<accession>A0A563UAM4</accession>
<dbReference type="AlphaFoldDB" id="A0A563UAM4"/>
<dbReference type="Proteomes" id="UP000318010">
    <property type="component" value="Unassembled WGS sequence"/>
</dbReference>
<sequence length="258" mass="29592">MSNILHILNGDATLHGFERTGIDGDVLVWREVLSEGPLLENINSGGFWNNRANWIGENFGETAEGYQQKVVEPLSKLNADYDEVDLWFEFDLHCQVNMLGVMMMLSQHTDLNERSIYLICPDSFPNKPDFRGMGELTGDELEYLYDSIRVQLSAYDFELATEAWDIYIAKDAALLQNWLATERFWGNLHSLQAALNAHLKRLQVDANGHNYIEQKLLEIYNHGTKDRPSIHQEFWKAEPIYGMGDSELNTYLDKLGIS</sequence>
<dbReference type="RefSeq" id="WP_146269225.1">
    <property type="nucleotide sequence ID" value="NZ_VOEI01000001.1"/>
</dbReference>
<evidence type="ECO:0000259" key="1">
    <source>
        <dbReference type="Pfam" id="PF08874"/>
    </source>
</evidence>
<evidence type="ECO:0000313" key="2">
    <source>
        <dbReference type="EMBL" id="TWR28432.1"/>
    </source>
</evidence>
<feature type="domain" description="DUF1835" evidence="1">
    <location>
        <begin position="6"/>
        <end position="108"/>
    </location>
</feature>
<gene>
    <name evidence="2" type="ORF">FPZ42_04220</name>
</gene>
<dbReference type="Pfam" id="PF08874">
    <property type="entry name" value="DUF1835"/>
    <property type="match status" value="1"/>
</dbReference>
<organism evidence="2 3">
    <name type="scientific">Mucilaginibacter achroorhodeus</name>
    <dbReference type="NCBI Taxonomy" id="2599294"/>
    <lineage>
        <taxon>Bacteria</taxon>
        <taxon>Pseudomonadati</taxon>
        <taxon>Bacteroidota</taxon>
        <taxon>Sphingobacteriia</taxon>
        <taxon>Sphingobacteriales</taxon>
        <taxon>Sphingobacteriaceae</taxon>
        <taxon>Mucilaginibacter</taxon>
    </lineage>
</organism>
<keyword evidence="3" id="KW-1185">Reference proteome</keyword>
<protein>
    <submittedName>
        <fullName evidence="2">DUF1835 domain-containing protein</fullName>
    </submittedName>
</protein>
<comment type="caution">
    <text evidence="2">The sequence shown here is derived from an EMBL/GenBank/DDBJ whole genome shotgun (WGS) entry which is preliminary data.</text>
</comment>
<dbReference type="InterPro" id="IPR014973">
    <property type="entry name" value="DUF1835"/>
</dbReference>
<evidence type="ECO:0000313" key="3">
    <source>
        <dbReference type="Proteomes" id="UP000318010"/>
    </source>
</evidence>
<reference evidence="2 3" key="1">
    <citation type="submission" date="2019-07" db="EMBL/GenBank/DDBJ databases">
        <authorList>
            <person name="Kim J."/>
        </authorList>
    </citation>
    <scope>NUCLEOTIDE SEQUENCE [LARGE SCALE GENOMIC DNA]</scope>
    <source>
        <strain evidence="2 3">MJ1a</strain>
    </source>
</reference>
<dbReference type="OrthoDB" id="127805at2"/>
<proteinExistence type="predicted"/>